<feature type="compositionally biased region" description="Basic and acidic residues" evidence="1">
    <location>
        <begin position="90"/>
        <end position="101"/>
    </location>
</feature>
<proteinExistence type="predicted"/>
<accession>A0A0X3QBW2</accession>
<protein>
    <submittedName>
        <fullName evidence="2">Origin recognition complex subunit 5</fullName>
    </submittedName>
</protein>
<evidence type="ECO:0000256" key="1">
    <source>
        <dbReference type="SAM" id="MobiDB-lite"/>
    </source>
</evidence>
<feature type="region of interest" description="Disordered" evidence="1">
    <location>
        <begin position="90"/>
        <end position="109"/>
    </location>
</feature>
<dbReference type="EMBL" id="GEEE01004893">
    <property type="protein sequence ID" value="JAP58332.1"/>
    <property type="molecule type" value="Transcribed_RNA"/>
</dbReference>
<dbReference type="AlphaFoldDB" id="A0A0X3QBW2"/>
<organism evidence="2">
    <name type="scientific">Schistocephalus solidus</name>
    <name type="common">Tapeworm</name>
    <dbReference type="NCBI Taxonomy" id="70667"/>
    <lineage>
        <taxon>Eukaryota</taxon>
        <taxon>Metazoa</taxon>
        <taxon>Spiralia</taxon>
        <taxon>Lophotrochozoa</taxon>
        <taxon>Platyhelminthes</taxon>
        <taxon>Cestoda</taxon>
        <taxon>Eucestoda</taxon>
        <taxon>Diphyllobothriidea</taxon>
        <taxon>Diphyllobothriidae</taxon>
        <taxon>Schistocephalus</taxon>
    </lineage>
</organism>
<gene>
    <name evidence="2" type="primary">ORC5</name>
    <name evidence="2" type="ORF">TR127323</name>
</gene>
<dbReference type="PROSITE" id="PS51257">
    <property type="entry name" value="PROKAR_LIPOPROTEIN"/>
    <property type="match status" value="1"/>
</dbReference>
<reference evidence="2" key="1">
    <citation type="submission" date="2016-01" db="EMBL/GenBank/DDBJ databases">
        <title>Reference transcriptome for the parasite Schistocephalus solidus: insights into the molecular evolution of parasitism.</title>
        <authorList>
            <person name="Hebert F.O."/>
            <person name="Grambauer S."/>
            <person name="Barber I."/>
            <person name="Landry C.R."/>
            <person name="Aubin-Horth N."/>
        </authorList>
    </citation>
    <scope>NUCLEOTIDE SEQUENCE</scope>
</reference>
<name>A0A0X3QBW2_SCHSO</name>
<evidence type="ECO:0000313" key="2">
    <source>
        <dbReference type="EMBL" id="JAP58332.1"/>
    </source>
</evidence>
<sequence>MGSVALRPTHTQTLPVYHLPASGAFACYPTGWSCDLCRYDCCPKFQRTRTALLRAFPPRRCLHCLLQPQVSRQAFSREEHWKAHLSCKETNKEDGKCEHSHARPPVLPT</sequence>